<dbReference type="Proteomes" id="UP000218164">
    <property type="component" value="Unassembled WGS sequence"/>
</dbReference>
<accession>A0A2A2HW18</accession>
<reference evidence="1 2" key="1">
    <citation type="journal article" date="2017" name="BMC Genomics">
        <title>Genomic analysis of methanogenic archaea reveals a shift towards energy conservation.</title>
        <authorList>
            <person name="Gilmore S.P."/>
            <person name="Henske J.K."/>
            <person name="Sexton J.A."/>
            <person name="Solomon K.V."/>
            <person name="Seppala S."/>
            <person name="Yoo J.I."/>
            <person name="Huyett L.M."/>
            <person name="Pressman A."/>
            <person name="Cogan J.Z."/>
            <person name="Kivenson V."/>
            <person name="Peng X."/>
            <person name="Tan Y."/>
            <person name="Valentine D.L."/>
            <person name="O'Malley M.A."/>
        </authorList>
    </citation>
    <scope>NUCLEOTIDE SEQUENCE [LARGE SCALE GENOMIC DNA]</scope>
    <source>
        <strain evidence="1 2">MC-15</strain>
    </source>
</reference>
<dbReference type="OrthoDB" id="373907at2157"/>
<protein>
    <submittedName>
        <fullName evidence="1">Uncharacterized protein</fullName>
    </submittedName>
</protein>
<proteinExistence type="predicted"/>
<name>A0A2A2HW18_9EURY</name>
<organism evidence="1 2">
    <name type="scientific">Methanosarcina spelaei</name>
    <dbReference type="NCBI Taxonomy" id="1036679"/>
    <lineage>
        <taxon>Archaea</taxon>
        <taxon>Methanobacteriati</taxon>
        <taxon>Methanobacteriota</taxon>
        <taxon>Stenosarchaea group</taxon>
        <taxon>Methanomicrobia</taxon>
        <taxon>Methanosarcinales</taxon>
        <taxon>Methanosarcinaceae</taxon>
        <taxon>Methanosarcina</taxon>
    </lineage>
</organism>
<evidence type="ECO:0000313" key="2">
    <source>
        <dbReference type="Proteomes" id="UP000218164"/>
    </source>
</evidence>
<dbReference type="EMBL" id="LMVP01000090">
    <property type="protein sequence ID" value="PAV13440.1"/>
    <property type="molecule type" value="Genomic_DNA"/>
</dbReference>
<sequence>MKLLRPSQTDSCGFSSKNLDNFVRGNFEILTVFPSGHFSSISAVGLYSSQVFIASRITSAKTFPVMPKTASVLKMVARSAFSPSEQFDFKGSIQPSGILVQIELYS</sequence>
<comment type="caution">
    <text evidence="1">The sequence shown here is derived from an EMBL/GenBank/DDBJ whole genome shotgun (WGS) entry which is preliminary data.</text>
</comment>
<gene>
    <name evidence="1" type="ORF">ASJ81_04000</name>
</gene>
<dbReference type="RefSeq" id="WP_095643774.1">
    <property type="nucleotide sequence ID" value="NZ_LMVP01000090.1"/>
</dbReference>
<dbReference type="AlphaFoldDB" id="A0A2A2HW18"/>
<evidence type="ECO:0000313" key="1">
    <source>
        <dbReference type="EMBL" id="PAV13440.1"/>
    </source>
</evidence>
<keyword evidence="2" id="KW-1185">Reference proteome</keyword>